<gene>
    <name evidence="1" type="ORF">PCO31110_05057</name>
</gene>
<protein>
    <submittedName>
        <fullName evidence="1">Uncharacterized protein</fullName>
    </submittedName>
</protein>
<proteinExistence type="predicted"/>
<organism evidence="1 2">
    <name type="scientific">Pandoraea communis</name>
    <dbReference type="NCBI Taxonomy" id="2508297"/>
    <lineage>
        <taxon>Bacteria</taxon>
        <taxon>Pseudomonadati</taxon>
        <taxon>Pseudomonadota</taxon>
        <taxon>Betaproteobacteria</taxon>
        <taxon>Burkholderiales</taxon>
        <taxon>Burkholderiaceae</taxon>
        <taxon>Pandoraea</taxon>
    </lineage>
</organism>
<sequence length="64" mass="7137">MRTKKNGAGNRHRIQALPAGSLPFALPQMPRRRDSKTYWAASLTFFSGRTFTRTEAGLAGNQRS</sequence>
<dbReference type="EMBL" id="CABPSJ010000010">
    <property type="protein sequence ID" value="VVE55595.1"/>
    <property type="molecule type" value="Genomic_DNA"/>
</dbReference>
<dbReference type="Proteomes" id="UP000337189">
    <property type="component" value="Unassembled WGS sequence"/>
</dbReference>
<accession>A0A5E4Z4X4</accession>
<evidence type="ECO:0000313" key="2">
    <source>
        <dbReference type="Proteomes" id="UP000337189"/>
    </source>
</evidence>
<reference evidence="1 2" key="1">
    <citation type="submission" date="2019-08" db="EMBL/GenBank/DDBJ databases">
        <authorList>
            <person name="Peeters C."/>
        </authorList>
    </citation>
    <scope>NUCLEOTIDE SEQUENCE [LARGE SCALE GENOMIC DNA]</scope>
    <source>
        <strain evidence="1 2">LMG 31110</strain>
    </source>
</reference>
<evidence type="ECO:0000313" key="1">
    <source>
        <dbReference type="EMBL" id="VVE55595.1"/>
    </source>
</evidence>
<name>A0A5E4Z4X4_9BURK</name>
<dbReference type="AlphaFoldDB" id="A0A5E4Z4X4"/>